<feature type="transmembrane region" description="Helical" evidence="1">
    <location>
        <begin position="174"/>
        <end position="196"/>
    </location>
</feature>
<evidence type="ECO:0000313" key="4">
    <source>
        <dbReference type="Proteomes" id="UP000034793"/>
    </source>
</evidence>
<name>A0A0G0PR09_9BACT</name>
<accession>A0A0G0PR09</accession>
<evidence type="ECO:0000259" key="2">
    <source>
        <dbReference type="Pfam" id="PF00892"/>
    </source>
</evidence>
<protein>
    <recommendedName>
        <fullName evidence="2">EamA domain-containing protein</fullName>
    </recommendedName>
</protein>
<feature type="domain" description="EamA" evidence="2">
    <location>
        <begin position="148"/>
        <end position="275"/>
    </location>
</feature>
<dbReference type="PANTHER" id="PTHR22911">
    <property type="entry name" value="ACYL-MALONYL CONDENSING ENZYME-RELATED"/>
    <property type="match status" value="1"/>
</dbReference>
<feature type="transmembrane region" description="Helical" evidence="1">
    <location>
        <begin position="119"/>
        <end position="138"/>
    </location>
</feature>
<feature type="transmembrane region" description="Helical" evidence="1">
    <location>
        <begin position="35"/>
        <end position="55"/>
    </location>
</feature>
<organism evidence="3 4">
    <name type="scientific">Candidatus Woesebacteria bacterium GW2011_GWA1_39_8</name>
    <dbReference type="NCBI Taxonomy" id="1618552"/>
    <lineage>
        <taxon>Bacteria</taxon>
        <taxon>Candidatus Woeseibacteriota</taxon>
    </lineage>
</organism>
<feature type="transmembrane region" description="Helical" evidence="1">
    <location>
        <begin position="91"/>
        <end position="112"/>
    </location>
</feature>
<keyword evidence="1" id="KW-1133">Transmembrane helix</keyword>
<reference evidence="3 4" key="1">
    <citation type="journal article" date="2015" name="Nature">
        <title>rRNA introns, odd ribosomes, and small enigmatic genomes across a large radiation of phyla.</title>
        <authorList>
            <person name="Brown C.T."/>
            <person name="Hug L.A."/>
            <person name="Thomas B.C."/>
            <person name="Sharon I."/>
            <person name="Castelle C.J."/>
            <person name="Singh A."/>
            <person name="Wilkins M.J."/>
            <person name="Williams K.H."/>
            <person name="Banfield J.F."/>
        </authorList>
    </citation>
    <scope>NUCLEOTIDE SEQUENCE [LARGE SCALE GENOMIC DNA]</scope>
</reference>
<dbReference type="Pfam" id="PF00892">
    <property type="entry name" value="EamA"/>
    <property type="match status" value="2"/>
</dbReference>
<feature type="transmembrane region" description="Helical" evidence="1">
    <location>
        <begin position="144"/>
        <end position="162"/>
    </location>
</feature>
<keyword evidence="1" id="KW-0472">Membrane</keyword>
<dbReference type="GO" id="GO:0016020">
    <property type="term" value="C:membrane"/>
    <property type="evidence" value="ECO:0007669"/>
    <property type="project" value="InterPro"/>
</dbReference>
<comment type="caution">
    <text evidence="3">The sequence shown here is derived from an EMBL/GenBank/DDBJ whole genome shotgun (WGS) entry which is preliminary data.</text>
</comment>
<sequence length="284" mass="31030">MKQVRLADTIKVISAFALWSMLAIFFNKVTLPVSVYVVFGSLIALTLLYLYFYFVNHRLPHFKYSPALLGIFTVAAVKGIIWYRALQIYPVAQAMLIHNLAPVVALLFAPILIKEKPHFNHFIAVITGFLGLSLLLQFNGDKNALINLGAIFALGAAFASGLQDIFHRKLSPSVTGLEQAFIFVLGQALGSVIFLLPNLPSTITWVDLSHIAIFGIFGTAIPIILLASAFKKLRSFEVATLGYTEPALGALWGSLFLKQPILPSTAIGGLLIFLSGLTAIREDK</sequence>
<feature type="transmembrane region" description="Helical" evidence="1">
    <location>
        <begin position="261"/>
        <end position="280"/>
    </location>
</feature>
<dbReference type="InterPro" id="IPR000620">
    <property type="entry name" value="EamA_dom"/>
</dbReference>
<keyword evidence="1" id="KW-0812">Transmembrane</keyword>
<dbReference type="InterPro" id="IPR037185">
    <property type="entry name" value="EmrE-like"/>
</dbReference>
<feature type="transmembrane region" description="Helical" evidence="1">
    <location>
        <begin position="67"/>
        <end position="85"/>
    </location>
</feature>
<dbReference type="SUPFAM" id="SSF103481">
    <property type="entry name" value="Multidrug resistance efflux transporter EmrE"/>
    <property type="match status" value="2"/>
</dbReference>
<feature type="domain" description="EamA" evidence="2">
    <location>
        <begin position="12"/>
        <end position="136"/>
    </location>
</feature>
<feature type="transmembrane region" description="Helical" evidence="1">
    <location>
        <begin position="12"/>
        <end position="29"/>
    </location>
</feature>
<evidence type="ECO:0000313" key="3">
    <source>
        <dbReference type="EMBL" id="KKR30358.1"/>
    </source>
</evidence>
<evidence type="ECO:0000256" key="1">
    <source>
        <dbReference type="SAM" id="Phobius"/>
    </source>
</evidence>
<dbReference type="AlphaFoldDB" id="A0A0G0PR09"/>
<feature type="transmembrane region" description="Helical" evidence="1">
    <location>
        <begin position="208"/>
        <end position="229"/>
    </location>
</feature>
<dbReference type="Proteomes" id="UP000034793">
    <property type="component" value="Unassembled WGS sequence"/>
</dbReference>
<proteinExistence type="predicted"/>
<dbReference type="PANTHER" id="PTHR22911:SF137">
    <property type="entry name" value="SOLUTE CARRIER FAMILY 35 MEMBER G2-RELATED"/>
    <property type="match status" value="1"/>
</dbReference>
<dbReference type="EMBL" id="LBXL01000008">
    <property type="protein sequence ID" value="KKR30358.1"/>
    <property type="molecule type" value="Genomic_DNA"/>
</dbReference>
<gene>
    <name evidence="3" type="ORF">UT61_C0008G0014</name>
</gene>